<evidence type="ECO:0000313" key="1">
    <source>
        <dbReference type="EMBL" id="KXN74288.1"/>
    </source>
</evidence>
<evidence type="ECO:0000313" key="2">
    <source>
        <dbReference type="Proteomes" id="UP000070444"/>
    </source>
</evidence>
<evidence type="ECO:0008006" key="3">
    <source>
        <dbReference type="Google" id="ProtNLM"/>
    </source>
</evidence>
<proteinExistence type="predicted"/>
<protein>
    <recommendedName>
        <fullName evidence="3">F-box domain-containing protein</fullName>
    </recommendedName>
</protein>
<dbReference type="InterPro" id="IPR032675">
    <property type="entry name" value="LRR_dom_sf"/>
</dbReference>
<dbReference type="SUPFAM" id="SSF52047">
    <property type="entry name" value="RNI-like"/>
    <property type="match status" value="1"/>
</dbReference>
<sequence length="461" mass="54047">MSTEISWELVLSGNTVKSYLKLEDLTQLSLSSKLIRSKLNQNIFKLLNLTKFMNNKRFHSMFTNEAYDHKLLKLPDNKYLSQMAKQAGCQVWELKVFYNPFQKYSSFYMKDIDKFKKSFDFYKKFVKGINLRFENDYYHLLWEIPYIFPNITRLALDSSTLTLILCQALFDKLKNLTSISMKDCKLIQNRKNAIKLKFPESVEKVSLISCKLVYVRSPKAQIPYFIGKGIQLENHAYVFPAQTLPNLVCLKYHDKPQTNAVLTKFIALNPQLNSVKLDSKNISYEVMLSLSEKDIPFDLVINSKEYRIPESQIGDLPIVPNLKTLELEVPWRSRLYNILPIITPNLATLKIHFNNSNKLETIEFIQKFSTIKFLSINFNQNSIDFDLLKDFNQLRKLEEIELTGLNLLKIEVINILSYPKLNCIRVYTEEVLKRTVVKLDLPSNWKFTKYKTLLKIYKVEV</sequence>
<name>A0A137PH22_CONC2</name>
<accession>A0A137PH22</accession>
<dbReference type="EMBL" id="KQ964425">
    <property type="protein sequence ID" value="KXN74288.1"/>
    <property type="molecule type" value="Genomic_DNA"/>
</dbReference>
<keyword evidence="2" id="KW-1185">Reference proteome</keyword>
<dbReference type="Proteomes" id="UP000070444">
    <property type="component" value="Unassembled WGS sequence"/>
</dbReference>
<gene>
    <name evidence="1" type="ORF">CONCODRAFT_83014</name>
</gene>
<dbReference type="AlphaFoldDB" id="A0A137PH22"/>
<reference evidence="1 2" key="1">
    <citation type="journal article" date="2015" name="Genome Biol. Evol.">
        <title>Phylogenomic analyses indicate that early fungi evolved digesting cell walls of algal ancestors of land plants.</title>
        <authorList>
            <person name="Chang Y."/>
            <person name="Wang S."/>
            <person name="Sekimoto S."/>
            <person name="Aerts A.L."/>
            <person name="Choi C."/>
            <person name="Clum A."/>
            <person name="LaButti K.M."/>
            <person name="Lindquist E.A."/>
            <person name="Yee Ngan C."/>
            <person name="Ohm R.A."/>
            <person name="Salamov A.A."/>
            <person name="Grigoriev I.V."/>
            <person name="Spatafora J.W."/>
            <person name="Berbee M.L."/>
        </authorList>
    </citation>
    <scope>NUCLEOTIDE SEQUENCE [LARGE SCALE GENOMIC DNA]</scope>
    <source>
        <strain evidence="1 2">NRRL 28638</strain>
    </source>
</reference>
<organism evidence="1 2">
    <name type="scientific">Conidiobolus coronatus (strain ATCC 28846 / CBS 209.66 / NRRL 28638)</name>
    <name type="common">Delacroixia coronata</name>
    <dbReference type="NCBI Taxonomy" id="796925"/>
    <lineage>
        <taxon>Eukaryota</taxon>
        <taxon>Fungi</taxon>
        <taxon>Fungi incertae sedis</taxon>
        <taxon>Zoopagomycota</taxon>
        <taxon>Entomophthoromycotina</taxon>
        <taxon>Entomophthoromycetes</taxon>
        <taxon>Entomophthorales</taxon>
        <taxon>Ancylistaceae</taxon>
        <taxon>Conidiobolus</taxon>
    </lineage>
</organism>
<dbReference type="Gene3D" id="3.80.10.10">
    <property type="entry name" value="Ribonuclease Inhibitor"/>
    <property type="match status" value="1"/>
</dbReference>